<feature type="region of interest" description="Disordered" evidence="7">
    <location>
        <begin position="46"/>
        <end position="78"/>
    </location>
</feature>
<dbReference type="GeneID" id="59234484"/>
<comment type="similarity">
    <text evidence="2">Belongs to the glycosyltransferase 15 family.</text>
</comment>
<dbReference type="Pfam" id="PF01793">
    <property type="entry name" value="Glyco_transf_15"/>
    <property type="match status" value="1"/>
</dbReference>
<keyword evidence="5" id="KW-0735">Signal-anchor</keyword>
<dbReference type="AlphaFoldDB" id="A0A7H9AWQ6"/>
<organism evidence="8 9">
    <name type="scientific">Zygotorulaspora mrakii</name>
    <name type="common">Zygosaccharomyces mrakii</name>
    <dbReference type="NCBI Taxonomy" id="42260"/>
    <lineage>
        <taxon>Eukaryota</taxon>
        <taxon>Fungi</taxon>
        <taxon>Dikarya</taxon>
        <taxon>Ascomycota</taxon>
        <taxon>Saccharomycotina</taxon>
        <taxon>Saccharomycetes</taxon>
        <taxon>Saccharomycetales</taxon>
        <taxon>Saccharomycetaceae</taxon>
        <taxon>Zygotorulaspora</taxon>
    </lineage>
</organism>
<dbReference type="GO" id="GO:0006487">
    <property type="term" value="P:protein N-linked glycosylation"/>
    <property type="evidence" value="ECO:0007669"/>
    <property type="project" value="TreeGrafter"/>
</dbReference>
<evidence type="ECO:0000256" key="1">
    <source>
        <dbReference type="ARBA" id="ARBA00004606"/>
    </source>
</evidence>
<dbReference type="PANTHER" id="PTHR31121:SF11">
    <property type="entry name" value="MANNOSYLTRANSFERASE KTR3-RELATED"/>
    <property type="match status" value="1"/>
</dbReference>
<dbReference type="OrthoDB" id="439943at2759"/>
<feature type="active site" description="Nucleophile" evidence="6">
    <location>
        <position position="304"/>
    </location>
</feature>
<evidence type="ECO:0000256" key="5">
    <source>
        <dbReference type="ARBA" id="ARBA00022968"/>
    </source>
</evidence>
<dbReference type="KEGG" id="zmk:HG535_0A07910"/>
<evidence type="ECO:0000256" key="3">
    <source>
        <dbReference type="ARBA" id="ARBA00022676"/>
    </source>
</evidence>
<dbReference type="GO" id="GO:0000026">
    <property type="term" value="F:alpha-1,2-mannosyltransferase activity"/>
    <property type="evidence" value="ECO:0007669"/>
    <property type="project" value="TreeGrafter"/>
</dbReference>
<dbReference type="PIRSF" id="PIRSF018153">
    <property type="entry name" value="Glyco_trans_15"/>
    <property type="match status" value="1"/>
</dbReference>
<protein>
    <recommendedName>
        <fullName evidence="10">Glycosyltransferase family 15 protein</fullName>
    </recommendedName>
</protein>
<dbReference type="SUPFAM" id="SSF53448">
    <property type="entry name" value="Nucleotide-diphospho-sugar transferases"/>
    <property type="match status" value="1"/>
</dbReference>
<dbReference type="GO" id="GO:0006493">
    <property type="term" value="P:protein O-linked glycosylation"/>
    <property type="evidence" value="ECO:0007669"/>
    <property type="project" value="TreeGrafter"/>
</dbReference>
<accession>A0A7H9AWQ6</accession>
<reference evidence="8 9" key="1">
    <citation type="submission" date="2020-07" db="EMBL/GenBank/DDBJ databases">
        <title>The yeast mating-type switching endonuclease HO is a domesticated member of an unorthodox homing genetic element family.</title>
        <authorList>
            <person name="Coughlan A.Y."/>
            <person name="Lombardi L."/>
            <person name="Braun-Galleani S."/>
            <person name="Martos A.R."/>
            <person name="Galeote V."/>
            <person name="Bigey F."/>
            <person name="Dequin S."/>
            <person name="Byrne K.P."/>
            <person name="Wolfe K.H."/>
        </authorList>
    </citation>
    <scope>NUCLEOTIDE SEQUENCE [LARGE SCALE GENOMIC DNA]</scope>
    <source>
        <strain evidence="8 9">NRRL Y-6702</strain>
    </source>
</reference>
<evidence type="ECO:0000256" key="2">
    <source>
        <dbReference type="ARBA" id="ARBA00007677"/>
    </source>
</evidence>
<evidence type="ECO:0000256" key="7">
    <source>
        <dbReference type="SAM" id="MobiDB-lite"/>
    </source>
</evidence>
<comment type="subcellular location">
    <subcellularLocation>
        <location evidence="1">Membrane</location>
        <topology evidence="1">Single-pass type II membrane protein</topology>
    </subcellularLocation>
</comment>
<dbReference type="InterPro" id="IPR029044">
    <property type="entry name" value="Nucleotide-diphossugar_trans"/>
</dbReference>
<name>A0A7H9AWQ6_ZYGMR</name>
<dbReference type="FunFam" id="3.90.550.10:FF:000051">
    <property type="entry name" value="Alpha-1,2-mannosyltransferase (Ktr4)"/>
    <property type="match status" value="1"/>
</dbReference>
<dbReference type="Gene3D" id="3.90.550.10">
    <property type="entry name" value="Spore Coat Polysaccharide Biosynthesis Protein SpsA, Chain A"/>
    <property type="match status" value="1"/>
</dbReference>
<feature type="compositionally biased region" description="Low complexity" evidence="7">
    <location>
        <begin position="46"/>
        <end position="57"/>
    </location>
</feature>
<evidence type="ECO:0000256" key="4">
    <source>
        <dbReference type="ARBA" id="ARBA00022679"/>
    </source>
</evidence>
<evidence type="ECO:0000313" key="8">
    <source>
        <dbReference type="EMBL" id="QLG70848.1"/>
    </source>
</evidence>
<proteinExistence type="inferred from homology"/>
<dbReference type="GO" id="GO:0005794">
    <property type="term" value="C:Golgi apparatus"/>
    <property type="evidence" value="ECO:0007669"/>
    <property type="project" value="TreeGrafter"/>
</dbReference>
<evidence type="ECO:0000256" key="6">
    <source>
        <dbReference type="PIRSR" id="PIRSR018153-1"/>
    </source>
</evidence>
<gene>
    <name evidence="8" type="ORF">HG535_0A07910</name>
</gene>
<dbReference type="EMBL" id="CP058604">
    <property type="protein sequence ID" value="QLG70848.1"/>
    <property type="molecule type" value="Genomic_DNA"/>
</dbReference>
<keyword evidence="5" id="KW-0812">Transmembrane</keyword>
<dbReference type="RefSeq" id="XP_037142576.1">
    <property type="nucleotide sequence ID" value="XM_037286681.1"/>
</dbReference>
<evidence type="ECO:0000313" key="9">
    <source>
        <dbReference type="Proteomes" id="UP000509704"/>
    </source>
</evidence>
<dbReference type="GO" id="GO:0016020">
    <property type="term" value="C:membrane"/>
    <property type="evidence" value="ECO:0007669"/>
    <property type="project" value="UniProtKB-SubCell"/>
</dbReference>
<keyword evidence="3" id="KW-0328">Glycosyltransferase</keyword>
<dbReference type="Proteomes" id="UP000509704">
    <property type="component" value="Chromosome 1"/>
</dbReference>
<dbReference type="PANTHER" id="PTHR31121">
    <property type="entry name" value="ALPHA-1,2 MANNOSYLTRANSFERASE KTR1"/>
    <property type="match status" value="1"/>
</dbReference>
<keyword evidence="4" id="KW-0808">Transferase</keyword>
<dbReference type="InterPro" id="IPR002685">
    <property type="entry name" value="Glyco_trans_15"/>
</dbReference>
<dbReference type="GO" id="GO:0000032">
    <property type="term" value="P:cell wall mannoprotein biosynthetic process"/>
    <property type="evidence" value="ECO:0007669"/>
    <property type="project" value="TreeGrafter"/>
</dbReference>
<keyword evidence="9" id="KW-1185">Reference proteome</keyword>
<sequence length="413" mass="48422">MAVPRKTLMPKSAILVKKYKRGIRVSFAALIILLTLLFVVSTPPSSSASSPISSSSPAPQPSFKGGKMKGHSNYKMPSTDISQKVHYPLDDGKKEKAVFVTLARNDDLWDLVLSIRHIEDRFNKRYHYDWVFLNDEKFSDEFIRVTSALVSGEAKYGQIPEEHWSVPSWINKAKFDKARHEMKEKNIIYGDSIPYRHMCRFNSGFFYRHELLQEYDWYWRVDTDITIYCDIQYDIFRFMKENNKKYGFVISLTEYETTIPTLWPTTQKFIEENKQYISKNNLMDFISDNGGMTYSGCHFWSNFEVGSLNFWRSEAFTKYFDYLDQSGGFFYERWGDAPVHSLAVALFLDRSEVHFFDGIGFRHPDFTSCPVEEQIRLQNKCTCNPNNDITWIPDYFCTRKFFEVNHLKMPVGV</sequence>
<evidence type="ECO:0008006" key="10">
    <source>
        <dbReference type="Google" id="ProtNLM"/>
    </source>
</evidence>